<protein>
    <submittedName>
        <fullName evidence="4">Uncharacterized protein LOC113869277</fullName>
    </submittedName>
</protein>
<name>A0A8B8LY70_ABRPR</name>
<evidence type="ECO:0000313" key="3">
    <source>
        <dbReference type="Proteomes" id="UP000694853"/>
    </source>
</evidence>
<dbReference type="KEGG" id="aprc:113869277"/>
<dbReference type="PANTHER" id="PTHR33286">
    <property type="entry name" value="BIFUNCTIONAL INHIBITOR/LIPID-TRANSFER PROTEIN/SEED STORAGE 2S ALBUMIN SUPERFAMILY PROTEIN"/>
    <property type="match status" value="1"/>
</dbReference>
<keyword evidence="1" id="KW-0732">Signal</keyword>
<dbReference type="PANTHER" id="PTHR33286:SF1">
    <property type="entry name" value="OS01G0800600 PROTEIN"/>
    <property type="match status" value="1"/>
</dbReference>
<dbReference type="Proteomes" id="UP000694853">
    <property type="component" value="Unplaced"/>
</dbReference>
<feature type="signal peptide" evidence="1">
    <location>
        <begin position="1"/>
        <end position="26"/>
    </location>
</feature>
<dbReference type="RefSeq" id="XP_027361321.1">
    <property type="nucleotide sequence ID" value="XM_027505520.1"/>
</dbReference>
<dbReference type="CDD" id="cd04660">
    <property type="entry name" value="nsLTP_like"/>
    <property type="match status" value="1"/>
</dbReference>
<gene>
    <name evidence="4" type="primary">LOC113869277</name>
</gene>
<accession>A0A8B8LY70</accession>
<feature type="chain" id="PRO_5034319557" evidence="1">
    <location>
        <begin position="27"/>
        <end position="113"/>
    </location>
</feature>
<dbReference type="InterPro" id="IPR044741">
    <property type="entry name" value="NsLTP-like"/>
</dbReference>
<feature type="domain" description="Bifunctional inhibitor/plant lipid transfer protein/seed storage helical" evidence="2">
    <location>
        <begin position="10"/>
        <end position="102"/>
    </location>
</feature>
<evidence type="ECO:0000313" key="4">
    <source>
        <dbReference type="RefSeq" id="XP_027361321.1"/>
    </source>
</evidence>
<reference evidence="4" key="2">
    <citation type="submission" date="2025-08" db="UniProtKB">
        <authorList>
            <consortium name="RefSeq"/>
        </authorList>
    </citation>
    <scope>IDENTIFICATION</scope>
    <source>
        <tissue evidence="4">Young leaves</tissue>
    </source>
</reference>
<sequence length="113" mass="11836">MGSSCLTLTILVIAGLLIYNTSEVSAQCGGSITDAISSCSQYVQKTGPTIPPSPACCVVLRKFDVPCVCKLITKEVENFISVSKAIFVARSCGLNVPPGMQCGPVKVPPKVMK</sequence>
<evidence type="ECO:0000259" key="2">
    <source>
        <dbReference type="Pfam" id="PF14368"/>
    </source>
</evidence>
<evidence type="ECO:0000256" key="1">
    <source>
        <dbReference type="SAM" id="SignalP"/>
    </source>
</evidence>
<dbReference type="InterPro" id="IPR016140">
    <property type="entry name" value="Bifunc_inhib/LTP/seed_store"/>
</dbReference>
<organism evidence="3 4">
    <name type="scientific">Abrus precatorius</name>
    <name type="common">Indian licorice</name>
    <name type="synonym">Glycine abrus</name>
    <dbReference type="NCBI Taxonomy" id="3816"/>
    <lineage>
        <taxon>Eukaryota</taxon>
        <taxon>Viridiplantae</taxon>
        <taxon>Streptophyta</taxon>
        <taxon>Embryophyta</taxon>
        <taxon>Tracheophyta</taxon>
        <taxon>Spermatophyta</taxon>
        <taxon>Magnoliopsida</taxon>
        <taxon>eudicotyledons</taxon>
        <taxon>Gunneridae</taxon>
        <taxon>Pentapetalae</taxon>
        <taxon>rosids</taxon>
        <taxon>fabids</taxon>
        <taxon>Fabales</taxon>
        <taxon>Fabaceae</taxon>
        <taxon>Papilionoideae</taxon>
        <taxon>50 kb inversion clade</taxon>
        <taxon>NPAAA clade</taxon>
        <taxon>indigoferoid/millettioid clade</taxon>
        <taxon>Abreae</taxon>
        <taxon>Abrus</taxon>
    </lineage>
</organism>
<reference evidence="3" key="1">
    <citation type="journal article" date="2019" name="Toxins">
        <title>Detection of Abrin-Like and Prepropulchellin-Like Toxin Genes and Transcripts Using Whole Genome Sequencing and Full-Length Transcript Sequencing of Abrus precatorius.</title>
        <authorList>
            <person name="Hovde B.T."/>
            <person name="Daligault H.E."/>
            <person name="Hanschen E.R."/>
            <person name="Kunde Y.A."/>
            <person name="Johnson M.B."/>
            <person name="Starkenburg S.R."/>
            <person name="Johnson S.L."/>
        </authorList>
    </citation>
    <scope>NUCLEOTIDE SEQUENCE [LARGE SCALE GENOMIC DNA]</scope>
</reference>
<dbReference type="Gene3D" id="1.10.110.10">
    <property type="entry name" value="Plant lipid-transfer and hydrophobic proteins"/>
    <property type="match status" value="1"/>
</dbReference>
<dbReference type="SUPFAM" id="SSF47699">
    <property type="entry name" value="Bifunctional inhibitor/lipid-transfer protein/seed storage 2S albumin"/>
    <property type="match status" value="1"/>
</dbReference>
<proteinExistence type="predicted"/>
<dbReference type="InterPro" id="IPR036312">
    <property type="entry name" value="Bifun_inhib/LTP/seed_sf"/>
</dbReference>
<dbReference type="OrthoDB" id="653734at2759"/>
<dbReference type="Pfam" id="PF14368">
    <property type="entry name" value="LTP_2"/>
    <property type="match status" value="1"/>
</dbReference>
<keyword evidence="3" id="KW-1185">Reference proteome</keyword>
<dbReference type="AlphaFoldDB" id="A0A8B8LY70"/>
<dbReference type="GeneID" id="113869277"/>